<dbReference type="OMA" id="TSHARLC"/>
<evidence type="ECO:0000313" key="2">
    <source>
        <dbReference type="EMBL" id="OBZ73736.1"/>
    </source>
</evidence>
<dbReference type="OrthoDB" id="3025610at2759"/>
<dbReference type="Proteomes" id="UP000092993">
    <property type="component" value="Unassembled WGS sequence"/>
</dbReference>
<feature type="compositionally biased region" description="Low complexity" evidence="1">
    <location>
        <begin position="308"/>
        <end position="336"/>
    </location>
</feature>
<dbReference type="EMBL" id="LUGG01000006">
    <property type="protein sequence ID" value="OBZ73736.1"/>
    <property type="molecule type" value="Genomic_DNA"/>
</dbReference>
<feature type="compositionally biased region" description="Polar residues" evidence="1">
    <location>
        <begin position="107"/>
        <end position="126"/>
    </location>
</feature>
<feature type="region of interest" description="Disordered" evidence="1">
    <location>
        <begin position="304"/>
        <end position="339"/>
    </location>
</feature>
<evidence type="ECO:0000313" key="3">
    <source>
        <dbReference type="Proteomes" id="UP000092993"/>
    </source>
</evidence>
<keyword evidence="3" id="KW-1185">Reference proteome</keyword>
<proteinExistence type="predicted"/>
<evidence type="ECO:0000256" key="1">
    <source>
        <dbReference type="SAM" id="MobiDB-lite"/>
    </source>
</evidence>
<name>A0A1C7MBJ5_GRIFR</name>
<dbReference type="AlphaFoldDB" id="A0A1C7MBJ5"/>
<protein>
    <submittedName>
        <fullName evidence="2">Uncharacterized protein</fullName>
    </submittedName>
</protein>
<gene>
    <name evidence="2" type="ORF">A0H81_06120</name>
</gene>
<reference evidence="2 3" key="1">
    <citation type="submission" date="2016-03" db="EMBL/GenBank/DDBJ databases">
        <title>Whole genome sequencing of Grifola frondosa 9006-11.</title>
        <authorList>
            <person name="Min B."/>
            <person name="Park H."/>
            <person name="Kim J.-G."/>
            <person name="Cho H."/>
            <person name="Oh Y.-L."/>
            <person name="Kong W.-S."/>
            <person name="Choi I.-G."/>
        </authorList>
    </citation>
    <scope>NUCLEOTIDE SEQUENCE [LARGE SCALE GENOMIC DNA]</scope>
    <source>
        <strain evidence="2 3">9006-11</strain>
    </source>
</reference>
<organism evidence="2 3">
    <name type="scientific">Grifola frondosa</name>
    <name type="common">Maitake</name>
    <name type="synonym">Polyporus frondosus</name>
    <dbReference type="NCBI Taxonomy" id="5627"/>
    <lineage>
        <taxon>Eukaryota</taxon>
        <taxon>Fungi</taxon>
        <taxon>Dikarya</taxon>
        <taxon>Basidiomycota</taxon>
        <taxon>Agaricomycotina</taxon>
        <taxon>Agaricomycetes</taxon>
        <taxon>Polyporales</taxon>
        <taxon>Grifolaceae</taxon>
        <taxon>Grifola</taxon>
    </lineage>
</organism>
<sequence length="410" mass="44505">MSSIHSPLHAISNGFHSKSSGLPCGNASNANATVSTAEPNSTSRACTCCGKTIISEDTYRWCENCRVKDREKSKRKKERARERAFQGTLFSFRDGVMKSESLPQATKTVKKTSCQQEVNSTSTGNIRSPYAPGHTRQQHGTLFTMVDGVMKVLPGPGATGSVSVKPGLKSKPMLIDEHTSRLGKRKAEVFAEEGDKRTRIALRHSSNTRMLFQTESGLLDALSAALQSYYASSLASSSQLPYINFHGTYSIIADPRIKLRKRVEMLSAKLKKTVKLPHSGKTYIQSISAASWMEILHCDCSRRGARHSSQVPPSSQSTPSSQLSQSSRTPGSSQTTVPLKRAQSKLSHWILSNAKSTACDATASSSTISTPRNDVPGCGGRIYITAVEDGSHPLGFKGQKIDVIIEHPSF</sequence>
<accession>A0A1C7MBJ5</accession>
<comment type="caution">
    <text evidence="2">The sequence shown here is derived from an EMBL/GenBank/DDBJ whole genome shotgun (WGS) entry which is preliminary data.</text>
</comment>
<feature type="region of interest" description="Disordered" evidence="1">
    <location>
        <begin position="107"/>
        <end position="135"/>
    </location>
</feature>